<dbReference type="RefSeq" id="XP_019763244.1">
    <property type="nucleotide sequence ID" value="XM_019907685.2"/>
</dbReference>
<feature type="domain" description="tRNAHis guanylyltransferase catalytic" evidence="16">
    <location>
        <begin position="30"/>
        <end position="159"/>
    </location>
</feature>
<dbReference type="InterPro" id="IPR025845">
    <property type="entry name" value="Thg1_C_dom"/>
</dbReference>
<dbReference type="Proteomes" id="UP000019118">
    <property type="component" value="Unassembled WGS sequence"/>
</dbReference>
<evidence type="ECO:0000256" key="1">
    <source>
        <dbReference type="ARBA" id="ARBA00001946"/>
    </source>
</evidence>
<sequence length="311" mass="36741">MFTKRISAYCNLFQQLKARFSATKMAKSKFEYVRTYESEDYLLPNCWIVVRIDGKAFHKFSKKHDFEKPNDPRALHLMNRAASSVLNEYKDILIAYGQSDEYSFVFRKDTTLYNRRKTKITTYINSLFSASYVYFWREYFKDVKLKYPPCFDSRVILYPTDETLRDYLSWRQADCHINNLYNTTFWALVLKGGLTNAEAEQRLCGTLSSDKNEILFSEFQTNYNNEPQMYKKGTILLKKKIMHPFKNDKHKIVVLPLHEDLIQDDFWVKNSELLKLKSGELYSFTDSEKIPDLVLSQLHNLSVAEKDTGKQ</sequence>
<dbReference type="FunFam" id="3.30.70.3000:FF:000001">
    <property type="entry name" value="tRNA(His) guanylyltransferase"/>
    <property type="match status" value="1"/>
</dbReference>
<evidence type="ECO:0000256" key="7">
    <source>
        <dbReference type="ARBA" id="ARBA00022695"/>
    </source>
</evidence>
<evidence type="ECO:0000256" key="15">
    <source>
        <dbReference type="ARBA" id="ARBA00065710"/>
    </source>
</evidence>
<organism evidence="18 19">
    <name type="scientific">Dendroctonus ponderosae</name>
    <name type="common">Mountain pine beetle</name>
    <dbReference type="NCBI Taxonomy" id="77166"/>
    <lineage>
        <taxon>Eukaryota</taxon>
        <taxon>Metazoa</taxon>
        <taxon>Ecdysozoa</taxon>
        <taxon>Arthropoda</taxon>
        <taxon>Hexapoda</taxon>
        <taxon>Insecta</taxon>
        <taxon>Pterygota</taxon>
        <taxon>Neoptera</taxon>
        <taxon>Endopterygota</taxon>
        <taxon>Coleoptera</taxon>
        <taxon>Polyphaga</taxon>
        <taxon>Cucujiformia</taxon>
        <taxon>Curculionidae</taxon>
        <taxon>Scolytinae</taxon>
        <taxon>Dendroctonus</taxon>
    </lineage>
</organism>
<evidence type="ECO:0000256" key="5">
    <source>
        <dbReference type="ARBA" id="ARBA00022679"/>
    </source>
</evidence>
<dbReference type="Pfam" id="PF04446">
    <property type="entry name" value="Thg1"/>
    <property type="match status" value="1"/>
</dbReference>
<protein>
    <recommendedName>
        <fullName evidence="4">Probable tRNA(His) guanylyltransferase</fullName>
        <ecNumber evidence="3">2.7.7.79</ecNumber>
    </recommendedName>
    <alternativeName>
        <fullName evidence="12">tRNA-histidine guanylyltransferase</fullName>
    </alternativeName>
</protein>
<keyword evidence="11" id="KW-0342">GTP-binding</keyword>
<evidence type="ECO:0000256" key="6">
    <source>
        <dbReference type="ARBA" id="ARBA00022694"/>
    </source>
</evidence>
<evidence type="ECO:0000256" key="4">
    <source>
        <dbReference type="ARBA" id="ARBA00022310"/>
    </source>
</evidence>
<dbReference type="GO" id="GO:0008193">
    <property type="term" value="F:tRNA guanylyltransferase activity"/>
    <property type="evidence" value="ECO:0007669"/>
    <property type="project" value="UniProtKB-EC"/>
</dbReference>
<dbReference type="InterPro" id="IPR024956">
    <property type="entry name" value="tRNAHis_GuaTrfase_cat"/>
</dbReference>
<evidence type="ECO:0000256" key="3">
    <source>
        <dbReference type="ARBA" id="ARBA00012511"/>
    </source>
</evidence>
<evidence type="ECO:0000256" key="10">
    <source>
        <dbReference type="ARBA" id="ARBA00022842"/>
    </source>
</evidence>
<name>A0AAR5PQE8_DENPD</name>
<keyword evidence="7" id="KW-0548">Nucleotidyltransferase</keyword>
<evidence type="ECO:0000256" key="13">
    <source>
        <dbReference type="ARBA" id="ARBA00047281"/>
    </source>
</evidence>
<evidence type="ECO:0000256" key="8">
    <source>
        <dbReference type="ARBA" id="ARBA00022723"/>
    </source>
</evidence>
<dbReference type="InterPro" id="IPR038469">
    <property type="entry name" value="tRNAHis_GuaTrfase_Thg1_sf"/>
</dbReference>
<evidence type="ECO:0000313" key="19">
    <source>
        <dbReference type="Proteomes" id="UP000019118"/>
    </source>
</evidence>
<dbReference type="KEGG" id="dpa:109539731"/>
<comment type="catalytic activity">
    <reaction evidence="13">
        <text>a 5'-end ribonucleotide-tRNA(His) + GTP + ATP + H2O = a 5'-end phospho-guanosine-ribonucleotide-tRNA(His) + AMP + 2 diphosphate + H(+)</text>
        <dbReference type="Rhea" id="RHEA:54564"/>
        <dbReference type="Rhea" id="RHEA-COMP:14193"/>
        <dbReference type="Rhea" id="RHEA-COMP:14917"/>
        <dbReference type="ChEBI" id="CHEBI:15377"/>
        <dbReference type="ChEBI" id="CHEBI:15378"/>
        <dbReference type="ChEBI" id="CHEBI:30616"/>
        <dbReference type="ChEBI" id="CHEBI:33019"/>
        <dbReference type="ChEBI" id="CHEBI:37565"/>
        <dbReference type="ChEBI" id="CHEBI:138282"/>
        <dbReference type="ChEBI" id="CHEBI:141847"/>
        <dbReference type="ChEBI" id="CHEBI:456215"/>
        <dbReference type="EC" id="2.7.7.79"/>
    </reaction>
</comment>
<feature type="domain" description="Thg1 C-terminal" evidence="17">
    <location>
        <begin position="163"/>
        <end position="243"/>
    </location>
</feature>
<keyword evidence="19" id="KW-1185">Reference proteome</keyword>
<reference evidence="19" key="1">
    <citation type="journal article" date="2013" name="Genome Biol.">
        <title>Draft genome of the mountain pine beetle, Dendroctonus ponderosae Hopkins, a major forest pest.</title>
        <authorList>
            <person name="Keeling C.I."/>
            <person name="Yuen M.M."/>
            <person name="Liao N.Y."/>
            <person name="Docking T.R."/>
            <person name="Chan S.K."/>
            <person name="Taylor G.A."/>
            <person name="Palmquist D.L."/>
            <person name="Jackman S.D."/>
            <person name="Nguyen A."/>
            <person name="Li M."/>
            <person name="Henderson H."/>
            <person name="Janes J.K."/>
            <person name="Zhao Y."/>
            <person name="Pandoh P."/>
            <person name="Moore R."/>
            <person name="Sperling F.A."/>
            <person name="Huber D.P."/>
            <person name="Birol I."/>
            <person name="Jones S.J."/>
            <person name="Bohlmann J."/>
        </authorList>
    </citation>
    <scope>NUCLEOTIDE SEQUENCE</scope>
</reference>
<evidence type="ECO:0000259" key="17">
    <source>
        <dbReference type="Pfam" id="PF14413"/>
    </source>
</evidence>
<reference evidence="18" key="2">
    <citation type="submission" date="2024-08" db="UniProtKB">
        <authorList>
            <consortium name="EnsemblMetazoa"/>
        </authorList>
    </citation>
    <scope>IDENTIFICATION</scope>
</reference>
<evidence type="ECO:0000256" key="2">
    <source>
        <dbReference type="ARBA" id="ARBA00010113"/>
    </source>
</evidence>
<dbReference type="EC" id="2.7.7.79" evidence="3"/>
<evidence type="ECO:0000256" key="11">
    <source>
        <dbReference type="ARBA" id="ARBA00023134"/>
    </source>
</evidence>
<keyword evidence="8" id="KW-0479">Metal-binding</keyword>
<keyword evidence="6" id="KW-0819">tRNA processing</keyword>
<proteinExistence type="inferred from homology"/>
<comment type="similarity">
    <text evidence="2">Belongs to the tRNA(His) guanylyltransferase family.</text>
</comment>
<keyword evidence="9" id="KW-0547">Nucleotide-binding</keyword>
<dbReference type="GeneID" id="109539731"/>
<dbReference type="Gene3D" id="3.30.70.3000">
    <property type="match status" value="1"/>
</dbReference>
<dbReference type="EnsemblMetazoa" id="XM_019907685.1">
    <property type="protein sequence ID" value="XP_019763244.1"/>
    <property type="gene ID" value="LOC109539731"/>
</dbReference>
<evidence type="ECO:0000256" key="14">
    <source>
        <dbReference type="ARBA" id="ARBA00058346"/>
    </source>
</evidence>
<dbReference type="GO" id="GO:0000287">
    <property type="term" value="F:magnesium ion binding"/>
    <property type="evidence" value="ECO:0007669"/>
    <property type="project" value="InterPro"/>
</dbReference>
<comment type="function">
    <text evidence="14">Adds a GMP to the 5'-end of tRNA(His) after transcription and RNase P cleavage. This step is essential for proper recognition of the tRNA and for the fidelity of protein synthesis. Also functions as a guanyl-nucleotide exchange factor/GEF for the MFN1 and MFN2 mitofusins thereby regulating mitochondrial fusion. By regulating both mitochondrial dynamics and bioenergetic function, it contributes to cell survival following oxidative stress.</text>
</comment>
<dbReference type="PANTHER" id="PTHR12729:SF6">
    <property type="entry name" value="TRNA(HIS) GUANYLYLTRANSFERASE-RELATED"/>
    <property type="match status" value="1"/>
</dbReference>
<dbReference type="InterPro" id="IPR007537">
    <property type="entry name" value="tRNAHis_GuaTrfase_Thg1"/>
</dbReference>
<evidence type="ECO:0000256" key="9">
    <source>
        <dbReference type="ARBA" id="ARBA00022741"/>
    </source>
</evidence>
<evidence type="ECO:0000259" key="16">
    <source>
        <dbReference type="Pfam" id="PF04446"/>
    </source>
</evidence>
<keyword evidence="10" id="KW-0460">Magnesium</keyword>
<accession>A0AAR5PQE8</accession>
<dbReference type="PANTHER" id="PTHR12729">
    <property type="entry name" value="TRNA(HIS) GUANYLYLTRANSFERASE-RELATED"/>
    <property type="match status" value="1"/>
</dbReference>
<comment type="cofactor">
    <cofactor evidence="1">
        <name>Mg(2+)</name>
        <dbReference type="ChEBI" id="CHEBI:18420"/>
    </cofactor>
</comment>
<dbReference type="AlphaFoldDB" id="A0AAR5PQE8"/>
<dbReference type="GO" id="GO:0005525">
    <property type="term" value="F:GTP binding"/>
    <property type="evidence" value="ECO:0007669"/>
    <property type="project" value="UniProtKB-KW"/>
</dbReference>
<comment type="subunit">
    <text evidence="15">Homotetramer. Interacts with MFN1 and MFN2; functions as a guanyl-nucleotide exchange factor/GEF for MFN2 and also probably MFN1.</text>
</comment>
<dbReference type="GO" id="GO:0006400">
    <property type="term" value="P:tRNA modification"/>
    <property type="evidence" value="ECO:0007669"/>
    <property type="project" value="InterPro"/>
</dbReference>
<keyword evidence="5" id="KW-0808">Transferase</keyword>
<evidence type="ECO:0000256" key="12">
    <source>
        <dbReference type="ARBA" id="ARBA00032480"/>
    </source>
</evidence>
<evidence type="ECO:0000313" key="18">
    <source>
        <dbReference type="EnsemblMetazoa" id="XP_019763244.1"/>
    </source>
</evidence>
<dbReference type="Pfam" id="PF14413">
    <property type="entry name" value="Thg1C"/>
    <property type="match status" value="1"/>
</dbReference>